<dbReference type="InterPro" id="IPR008971">
    <property type="entry name" value="HSP40/DnaJ_pept-bd"/>
</dbReference>
<keyword evidence="10 14" id="KW-0143">Chaperone</keyword>
<dbReference type="EMBL" id="BKAJ01000172">
    <property type="protein sequence ID" value="GEP60602.1"/>
    <property type="molecule type" value="Genomic_DNA"/>
</dbReference>
<evidence type="ECO:0000256" key="13">
    <source>
        <dbReference type="ARBA" id="ARBA00067609"/>
    </source>
</evidence>
<feature type="binding site" evidence="14">
    <location>
        <position position="191"/>
    </location>
    <ligand>
        <name>Zn(2+)</name>
        <dbReference type="ChEBI" id="CHEBI:29105"/>
        <label>2</label>
    </ligand>
</feature>
<dbReference type="Pfam" id="PF00226">
    <property type="entry name" value="DnaJ"/>
    <property type="match status" value="1"/>
</dbReference>
<dbReference type="Proteomes" id="UP000321058">
    <property type="component" value="Unassembled WGS sequence"/>
</dbReference>
<accession>A0A512NNU4</accession>
<dbReference type="CDD" id="cd10747">
    <property type="entry name" value="DnaJ_C"/>
    <property type="match status" value="1"/>
</dbReference>
<evidence type="ECO:0000256" key="1">
    <source>
        <dbReference type="ARBA" id="ARBA00004496"/>
    </source>
</evidence>
<dbReference type="GO" id="GO:0005524">
    <property type="term" value="F:ATP binding"/>
    <property type="evidence" value="ECO:0007669"/>
    <property type="project" value="InterPro"/>
</dbReference>
<comment type="function">
    <text evidence="11 14">Participates actively in the response to hyperosmotic and heat shock by preventing the aggregation of stress-denatured proteins and by disaggregating proteins, also in an autonomous, DnaK-independent fashion. Unfolded proteins bind initially to DnaJ; upon interaction with the DnaJ-bound protein, DnaK hydrolyzes its bound ATP, resulting in the formation of a stable complex. GrpE releases ADP from DnaK; ATP binding to DnaK triggers the release of the substrate protein, thus completing the reaction cycle. Several rounds of ATP-dependent interactions between DnaJ, DnaK and GrpE are required for fully efficient folding. Also involved, together with DnaK and GrpE, in the DNA replication of plasmids through activation of initiation proteins.</text>
</comment>
<dbReference type="FunFam" id="2.60.260.20:FF:000004">
    <property type="entry name" value="Molecular chaperone DnaJ"/>
    <property type="match status" value="1"/>
</dbReference>
<feature type="repeat" description="CXXCXGXG motif" evidence="14">
    <location>
        <begin position="191"/>
        <end position="198"/>
    </location>
</feature>
<dbReference type="PROSITE" id="PS50076">
    <property type="entry name" value="DNAJ_2"/>
    <property type="match status" value="1"/>
</dbReference>
<feature type="binding site" evidence="14">
    <location>
        <position position="172"/>
    </location>
    <ligand>
        <name>Zn(2+)</name>
        <dbReference type="ChEBI" id="CHEBI:29105"/>
        <label>2</label>
    </ligand>
</feature>
<sequence length="376" mass="40819">MSQDYYELLGVSRTASADDLKKAFRKLAMQHHPDRNQDDKEAEKRFKSINHAYDVLKDPEKRAAYDRYGPAAFEGGMGPGGPGGPFGGAQGFDFGSVFGDIFEEMFGAGGQRGRGGRTDMRGQDLRFNLEITLEQAYGGTEATVRVPTSVACETCKGSGAEPGSKPQQCPTCHGRGRLRVQQGFFTVERTCHSCHGAGQVIDKPCRACAGQGRTRRDKTLKVNIPAGVEDGTRIRLSGEGEAGARGGPAGDLYVFLSVRRHQLFEREGADVHCRVPISMVQATLGGNIEVPTLDGKMARINIPAGAQGGHQFRLRGKGMPIVRSAQRGDMYIEINVETPTNLTPKQKELLKEFERAGKTSPESEGFFSKVKEMFGG</sequence>
<evidence type="ECO:0000256" key="8">
    <source>
        <dbReference type="ARBA" id="ARBA00022833"/>
    </source>
</evidence>
<dbReference type="GO" id="GO:0031072">
    <property type="term" value="F:heat shock protein binding"/>
    <property type="evidence" value="ECO:0007669"/>
    <property type="project" value="InterPro"/>
</dbReference>
<dbReference type="InterPro" id="IPR012724">
    <property type="entry name" value="DnaJ"/>
</dbReference>
<evidence type="ECO:0000256" key="7">
    <source>
        <dbReference type="ARBA" id="ARBA00022771"/>
    </source>
</evidence>
<feature type="repeat" description="CXXCXGXG motif" evidence="14">
    <location>
        <begin position="169"/>
        <end position="176"/>
    </location>
</feature>
<dbReference type="GO" id="GO:0051082">
    <property type="term" value="F:unfolded protein binding"/>
    <property type="evidence" value="ECO:0007669"/>
    <property type="project" value="UniProtKB-UniRule"/>
</dbReference>
<evidence type="ECO:0000256" key="15">
    <source>
        <dbReference type="PROSITE-ProRule" id="PRU00546"/>
    </source>
</evidence>
<dbReference type="PROSITE" id="PS51188">
    <property type="entry name" value="ZF_CR"/>
    <property type="match status" value="1"/>
</dbReference>
<evidence type="ECO:0000256" key="12">
    <source>
        <dbReference type="ARBA" id="ARBA00061004"/>
    </source>
</evidence>
<dbReference type="AlphaFoldDB" id="A0A512NNU4"/>
<feature type="domain" description="J" evidence="16">
    <location>
        <begin position="4"/>
        <end position="69"/>
    </location>
</feature>
<keyword evidence="7 14" id="KW-0863">Zinc-finger</keyword>
<evidence type="ECO:0000256" key="10">
    <source>
        <dbReference type="ARBA" id="ARBA00023186"/>
    </source>
</evidence>
<evidence type="ECO:0000256" key="9">
    <source>
        <dbReference type="ARBA" id="ARBA00023016"/>
    </source>
</evidence>
<feature type="binding site" evidence="14">
    <location>
        <position position="194"/>
    </location>
    <ligand>
        <name>Zn(2+)</name>
        <dbReference type="ChEBI" id="CHEBI:29105"/>
        <label>2</label>
    </ligand>
</feature>
<evidence type="ECO:0000256" key="5">
    <source>
        <dbReference type="ARBA" id="ARBA00022723"/>
    </source>
</evidence>
<dbReference type="Pfam" id="PF01556">
    <property type="entry name" value="DnaJ_C"/>
    <property type="match status" value="1"/>
</dbReference>
<dbReference type="NCBIfam" id="NF008035">
    <property type="entry name" value="PRK10767.1"/>
    <property type="match status" value="1"/>
</dbReference>
<dbReference type="CDD" id="cd06257">
    <property type="entry name" value="DnaJ"/>
    <property type="match status" value="1"/>
</dbReference>
<feature type="binding site" evidence="14">
    <location>
        <position position="208"/>
    </location>
    <ligand>
        <name>Zn(2+)</name>
        <dbReference type="ChEBI" id="CHEBI:29105"/>
        <label>1</label>
    </ligand>
</feature>
<dbReference type="InterPro" id="IPR018253">
    <property type="entry name" value="DnaJ_domain_CS"/>
</dbReference>
<dbReference type="GO" id="GO:0008270">
    <property type="term" value="F:zinc ion binding"/>
    <property type="evidence" value="ECO:0007669"/>
    <property type="project" value="UniProtKB-UniRule"/>
</dbReference>
<feature type="binding site" evidence="14">
    <location>
        <position position="155"/>
    </location>
    <ligand>
        <name>Zn(2+)</name>
        <dbReference type="ChEBI" id="CHEBI:29105"/>
        <label>1</label>
    </ligand>
</feature>
<reference evidence="18 19" key="1">
    <citation type="submission" date="2019-07" db="EMBL/GenBank/DDBJ databases">
        <title>Whole genome shotgun sequence of Reyranella soli NBRC 108950.</title>
        <authorList>
            <person name="Hosoyama A."/>
            <person name="Uohara A."/>
            <person name="Ohji S."/>
            <person name="Ichikawa N."/>
        </authorList>
    </citation>
    <scope>NUCLEOTIDE SEQUENCE [LARGE SCALE GENOMIC DNA]</scope>
    <source>
        <strain evidence="18 19">NBRC 108950</strain>
    </source>
</reference>
<evidence type="ECO:0000256" key="6">
    <source>
        <dbReference type="ARBA" id="ARBA00022737"/>
    </source>
</evidence>
<feature type="zinc finger region" description="CR-type" evidence="15">
    <location>
        <begin position="139"/>
        <end position="217"/>
    </location>
</feature>
<dbReference type="SUPFAM" id="SSF57938">
    <property type="entry name" value="DnaJ/Hsp40 cysteine-rich domain"/>
    <property type="match status" value="1"/>
</dbReference>
<evidence type="ECO:0000259" key="16">
    <source>
        <dbReference type="PROSITE" id="PS50076"/>
    </source>
</evidence>
<dbReference type="PANTHER" id="PTHR43096:SF48">
    <property type="entry name" value="CHAPERONE PROTEIN DNAJ"/>
    <property type="match status" value="1"/>
</dbReference>
<comment type="domain">
    <text evidence="14">The J domain is necessary and sufficient to stimulate DnaK ATPase activity. Zinc center 1 plays an important role in the autonomous, DnaK-independent chaperone activity of DnaJ. Zinc center 2 is essential for interaction with DnaK and for DnaJ activity.</text>
</comment>
<dbReference type="PRINTS" id="PR00625">
    <property type="entry name" value="JDOMAIN"/>
</dbReference>
<dbReference type="FunFam" id="1.10.287.110:FF:000034">
    <property type="entry name" value="Chaperone protein DnaJ"/>
    <property type="match status" value="1"/>
</dbReference>
<dbReference type="Gene3D" id="2.60.260.20">
    <property type="entry name" value="Urease metallochaperone UreE, N-terminal domain"/>
    <property type="match status" value="2"/>
</dbReference>
<comment type="subunit">
    <text evidence="2 14">Homodimer.</text>
</comment>
<evidence type="ECO:0000259" key="17">
    <source>
        <dbReference type="PROSITE" id="PS51188"/>
    </source>
</evidence>
<feature type="binding site" evidence="14">
    <location>
        <position position="205"/>
    </location>
    <ligand>
        <name>Zn(2+)</name>
        <dbReference type="ChEBI" id="CHEBI:29105"/>
        <label>1</label>
    </ligand>
</feature>
<evidence type="ECO:0000256" key="14">
    <source>
        <dbReference type="HAMAP-Rule" id="MF_01152"/>
    </source>
</evidence>
<dbReference type="SUPFAM" id="SSF46565">
    <property type="entry name" value="Chaperone J-domain"/>
    <property type="match status" value="1"/>
</dbReference>
<dbReference type="InterPro" id="IPR002939">
    <property type="entry name" value="DnaJ_C"/>
</dbReference>
<keyword evidence="19" id="KW-1185">Reference proteome</keyword>
<evidence type="ECO:0000313" key="18">
    <source>
        <dbReference type="EMBL" id="GEP60602.1"/>
    </source>
</evidence>
<evidence type="ECO:0000256" key="4">
    <source>
        <dbReference type="ARBA" id="ARBA00022705"/>
    </source>
</evidence>
<feature type="binding site" evidence="14">
    <location>
        <position position="152"/>
    </location>
    <ligand>
        <name>Zn(2+)</name>
        <dbReference type="ChEBI" id="CHEBI:29105"/>
        <label>1</label>
    </ligand>
</feature>
<evidence type="ECO:0000256" key="3">
    <source>
        <dbReference type="ARBA" id="ARBA00022490"/>
    </source>
</evidence>
<evidence type="ECO:0000313" key="19">
    <source>
        <dbReference type="Proteomes" id="UP000321058"/>
    </source>
</evidence>
<keyword evidence="5 14" id="KW-0479">Metal-binding</keyword>
<dbReference type="FunFam" id="2.10.230.10:FF:000002">
    <property type="entry name" value="Molecular chaperone DnaJ"/>
    <property type="match status" value="1"/>
</dbReference>
<name>A0A512NNU4_9HYPH</name>
<organism evidence="18 19">
    <name type="scientific">Reyranella soli</name>
    <dbReference type="NCBI Taxonomy" id="1230389"/>
    <lineage>
        <taxon>Bacteria</taxon>
        <taxon>Pseudomonadati</taxon>
        <taxon>Pseudomonadota</taxon>
        <taxon>Alphaproteobacteria</taxon>
        <taxon>Hyphomicrobiales</taxon>
        <taxon>Reyranellaceae</taxon>
        <taxon>Reyranella</taxon>
    </lineage>
</organism>
<keyword evidence="9 14" id="KW-0346">Stress response</keyword>
<keyword evidence="3 14" id="KW-0963">Cytoplasm</keyword>
<dbReference type="PROSITE" id="PS00636">
    <property type="entry name" value="DNAJ_1"/>
    <property type="match status" value="1"/>
</dbReference>
<comment type="similarity">
    <text evidence="12 14">Belongs to the DnaJ family.</text>
</comment>
<keyword evidence="8 14" id="KW-0862">Zinc</keyword>
<dbReference type="InterPro" id="IPR036410">
    <property type="entry name" value="HSP_DnaJ_Cys-rich_dom_sf"/>
</dbReference>
<comment type="caution">
    <text evidence="18">The sequence shown here is derived from an EMBL/GenBank/DDBJ whole genome shotgun (WGS) entry which is preliminary data.</text>
</comment>
<comment type="subcellular location">
    <subcellularLocation>
        <location evidence="1 14">Cytoplasm</location>
    </subcellularLocation>
</comment>
<comment type="cofactor">
    <cofactor evidence="14">
        <name>Zn(2+)</name>
        <dbReference type="ChEBI" id="CHEBI:29105"/>
    </cofactor>
    <text evidence="14">Binds 2 Zn(2+) ions per monomer.</text>
</comment>
<feature type="repeat" description="CXXCXGXG motif" evidence="14">
    <location>
        <begin position="205"/>
        <end position="212"/>
    </location>
</feature>
<dbReference type="GO" id="GO:0042026">
    <property type="term" value="P:protein refolding"/>
    <property type="evidence" value="ECO:0007669"/>
    <property type="project" value="TreeGrafter"/>
</dbReference>
<evidence type="ECO:0000256" key="11">
    <source>
        <dbReference type="ARBA" id="ARBA00053423"/>
    </source>
</evidence>
<dbReference type="InterPro" id="IPR001623">
    <property type="entry name" value="DnaJ_domain"/>
</dbReference>
<dbReference type="PANTHER" id="PTHR43096">
    <property type="entry name" value="DNAJ HOMOLOG 1, MITOCHONDRIAL-RELATED"/>
    <property type="match status" value="1"/>
</dbReference>
<dbReference type="HAMAP" id="MF_01152">
    <property type="entry name" value="DnaJ"/>
    <property type="match status" value="1"/>
</dbReference>
<dbReference type="Gene3D" id="1.10.287.110">
    <property type="entry name" value="DnaJ domain"/>
    <property type="match status" value="1"/>
</dbReference>
<feature type="repeat" description="CXXCXGXG motif" evidence="14">
    <location>
        <begin position="152"/>
        <end position="159"/>
    </location>
</feature>
<dbReference type="OrthoDB" id="9779889at2"/>
<dbReference type="Gene3D" id="2.10.230.10">
    <property type="entry name" value="Heat shock protein DnaJ, cysteine-rich domain"/>
    <property type="match status" value="1"/>
</dbReference>
<dbReference type="NCBIfam" id="TIGR02349">
    <property type="entry name" value="DnaJ_bact"/>
    <property type="match status" value="1"/>
</dbReference>
<evidence type="ECO:0000256" key="2">
    <source>
        <dbReference type="ARBA" id="ARBA00011738"/>
    </source>
</evidence>
<dbReference type="GO" id="GO:0006260">
    <property type="term" value="P:DNA replication"/>
    <property type="evidence" value="ECO:0007669"/>
    <property type="project" value="UniProtKB-KW"/>
</dbReference>
<dbReference type="CDD" id="cd10719">
    <property type="entry name" value="DnaJ_zf"/>
    <property type="match status" value="1"/>
</dbReference>
<keyword evidence="4 14" id="KW-0235">DNA replication</keyword>
<dbReference type="SMART" id="SM00271">
    <property type="entry name" value="DnaJ"/>
    <property type="match status" value="1"/>
</dbReference>
<feature type="binding site" evidence="14">
    <location>
        <position position="169"/>
    </location>
    <ligand>
        <name>Zn(2+)</name>
        <dbReference type="ChEBI" id="CHEBI:29105"/>
        <label>2</label>
    </ligand>
</feature>
<dbReference type="Pfam" id="PF00684">
    <property type="entry name" value="DnaJ_CXXCXGXG"/>
    <property type="match status" value="1"/>
</dbReference>
<dbReference type="SUPFAM" id="SSF49493">
    <property type="entry name" value="HSP40/DnaJ peptide-binding domain"/>
    <property type="match status" value="2"/>
</dbReference>
<dbReference type="InterPro" id="IPR036869">
    <property type="entry name" value="J_dom_sf"/>
</dbReference>
<keyword evidence="6 14" id="KW-0677">Repeat</keyword>
<proteinExistence type="inferred from homology"/>
<gene>
    <name evidence="18" type="primary">dnaJ_2</name>
    <name evidence="14" type="synonym">dnaJ</name>
    <name evidence="18" type="ORF">RSO01_77680</name>
</gene>
<protein>
    <recommendedName>
        <fullName evidence="13 14">Chaperone protein DnaJ</fullName>
    </recommendedName>
</protein>
<dbReference type="GO" id="GO:0009408">
    <property type="term" value="P:response to heat"/>
    <property type="evidence" value="ECO:0007669"/>
    <property type="project" value="InterPro"/>
</dbReference>
<feature type="domain" description="CR-type" evidence="17">
    <location>
        <begin position="139"/>
        <end position="217"/>
    </location>
</feature>
<dbReference type="InterPro" id="IPR001305">
    <property type="entry name" value="HSP_DnaJ_Cys-rich_dom"/>
</dbReference>
<dbReference type="RefSeq" id="WP_147155943.1">
    <property type="nucleotide sequence ID" value="NZ_BKAJ01000172.1"/>
</dbReference>
<dbReference type="GO" id="GO:0005737">
    <property type="term" value="C:cytoplasm"/>
    <property type="evidence" value="ECO:0007669"/>
    <property type="project" value="UniProtKB-SubCell"/>
</dbReference>